<proteinExistence type="predicted"/>
<name>A0A8D8CEA1_CULPI</name>
<dbReference type="EMBL" id="HBUE01120500">
    <property type="protein sequence ID" value="CAG6492260.1"/>
    <property type="molecule type" value="Transcribed_RNA"/>
</dbReference>
<evidence type="ECO:0000313" key="2">
    <source>
        <dbReference type="EMBL" id="CAG6492260.1"/>
    </source>
</evidence>
<protein>
    <submittedName>
        <fullName evidence="2">(northern house mosquito) hypothetical protein</fullName>
    </submittedName>
</protein>
<feature type="region of interest" description="Disordered" evidence="1">
    <location>
        <begin position="1"/>
        <end position="88"/>
    </location>
</feature>
<organism evidence="2">
    <name type="scientific">Culex pipiens</name>
    <name type="common">House mosquito</name>
    <dbReference type="NCBI Taxonomy" id="7175"/>
    <lineage>
        <taxon>Eukaryota</taxon>
        <taxon>Metazoa</taxon>
        <taxon>Ecdysozoa</taxon>
        <taxon>Arthropoda</taxon>
        <taxon>Hexapoda</taxon>
        <taxon>Insecta</taxon>
        <taxon>Pterygota</taxon>
        <taxon>Neoptera</taxon>
        <taxon>Endopterygota</taxon>
        <taxon>Diptera</taxon>
        <taxon>Nematocera</taxon>
        <taxon>Culicoidea</taxon>
        <taxon>Culicidae</taxon>
        <taxon>Culicinae</taxon>
        <taxon>Culicini</taxon>
        <taxon>Culex</taxon>
        <taxon>Culex</taxon>
    </lineage>
</organism>
<dbReference type="EMBL" id="HBUE01120499">
    <property type="protein sequence ID" value="CAG6492259.1"/>
    <property type="molecule type" value="Transcribed_RNA"/>
</dbReference>
<dbReference type="AlphaFoldDB" id="A0A8D8CEA1"/>
<feature type="compositionally biased region" description="Polar residues" evidence="1">
    <location>
        <begin position="1"/>
        <end position="20"/>
    </location>
</feature>
<sequence length="148" mass="16158">MPVTKTTMTRSNLPRTATNHRSCDRSQRHRVVCCRRSSSSGLNGVGEEPADGEQTNLPAVTRTLLGSTPPHGVKHPEPPSIRIGARRPTRPLEVVPTGRVARTLNNLHSQVAVPANLHDLRRRGVWTGGGTWGRPGMNGTRRVGVRTR</sequence>
<evidence type="ECO:0000256" key="1">
    <source>
        <dbReference type="SAM" id="MobiDB-lite"/>
    </source>
</evidence>
<accession>A0A8D8CEA1</accession>
<reference evidence="2" key="1">
    <citation type="submission" date="2021-05" db="EMBL/GenBank/DDBJ databases">
        <authorList>
            <person name="Alioto T."/>
            <person name="Alioto T."/>
            <person name="Gomez Garrido J."/>
        </authorList>
    </citation>
    <scope>NUCLEOTIDE SEQUENCE</scope>
</reference>